<dbReference type="SUPFAM" id="SSF57903">
    <property type="entry name" value="FYVE/PHD zinc finger"/>
    <property type="match status" value="1"/>
</dbReference>
<dbReference type="EMBL" id="SELW01000355">
    <property type="protein sequence ID" value="TID28955.1"/>
    <property type="molecule type" value="Genomic_DNA"/>
</dbReference>
<evidence type="ECO:0000259" key="10">
    <source>
        <dbReference type="PROSITE" id="PS50016"/>
    </source>
</evidence>
<keyword evidence="5 8" id="KW-0863">Zinc-finger</keyword>
<feature type="region of interest" description="Disordered" evidence="9">
    <location>
        <begin position="326"/>
        <end position="358"/>
    </location>
</feature>
<protein>
    <recommendedName>
        <fullName evidence="3">Transcription factor BYE1</fullName>
    </recommendedName>
</protein>
<feature type="region of interest" description="Disordered" evidence="9">
    <location>
        <begin position="1"/>
        <end position="23"/>
    </location>
</feature>
<feature type="region of interest" description="Disordered" evidence="9">
    <location>
        <begin position="377"/>
        <end position="403"/>
    </location>
</feature>
<dbReference type="Gene3D" id="3.30.40.10">
    <property type="entry name" value="Zinc/RING finger domain, C3HC4 (zinc finger)"/>
    <property type="match status" value="1"/>
</dbReference>
<dbReference type="STRING" id="52247.A0A4T0X252"/>
<feature type="compositionally biased region" description="Low complexity" evidence="9">
    <location>
        <begin position="148"/>
        <end position="158"/>
    </location>
</feature>
<keyword evidence="6" id="KW-0862">Zinc</keyword>
<dbReference type="InterPro" id="IPR019787">
    <property type="entry name" value="Znf_PHD-finger"/>
</dbReference>
<dbReference type="PANTHER" id="PTHR11477:SF0">
    <property type="entry name" value="IP08861P-RELATED"/>
    <property type="match status" value="1"/>
</dbReference>
<dbReference type="GO" id="GO:0000977">
    <property type="term" value="F:RNA polymerase II transcription regulatory region sequence-specific DNA binding"/>
    <property type="evidence" value="ECO:0007669"/>
    <property type="project" value="TreeGrafter"/>
</dbReference>
<evidence type="ECO:0000256" key="3">
    <source>
        <dbReference type="ARBA" id="ARBA00021616"/>
    </source>
</evidence>
<evidence type="ECO:0000256" key="8">
    <source>
        <dbReference type="PROSITE-ProRule" id="PRU00146"/>
    </source>
</evidence>
<dbReference type="PROSITE" id="PS01359">
    <property type="entry name" value="ZF_PHD_1"/>
    <property type="match status" value="1"/>
</dbReference>
<accession>A0A4T0X252</accession>
<dbReference type="GO" id="GO:0031564">
    <property type="term" value="P:transcription antitermination"/>
    <property type="evidence" value="ECO:0007669"/>
    <property type="project" value="TreeGrafter"/>
</dbReference>
<keyword evidence="4" id="KW-0479">Metal-binding</keyword>
<dbReference type="GO" id="GO:0005634">
    <property type="term" value="C:nucleus"/>
    <property type="evidence" value="ECO:0007669"/>
    <property type="project" value="TreeGrafter"/>
</dbReference>
<dbReference type="PROSITE" id="PS50016">
    <property type="entry name" value="ZF_PHD_2"/>
    <property type="match status" value="1"/>
</dbReference>
<keyword evidence="7" id="KW-0539">Nucleus</keyword>
<dbReference type="GO" id="GO:0006368">
    <property type="term" value="P:transcription elongation by RNA polymerase II"/>
    <property type="evidence" value="ECO:0007669"/>
    <property type="project" value="TreeGrafter"/>
</dbReference>
<dbReference type="Pfam" id="PF00628">
    <property type="entry name" value="PHD"/>
    <property type="match status" value="1"/>
</dbReference>
<dbReference type="SUPFAM" id="SSF46942">
    <property type="entry name" value="Elongation factor TFIIS domain 2"/>
    <property type="match status" value="1"/>
</dbReference>
<feature type="domain" description="PHD-type" evidence="10">
    <location>
        <begin position="29"/>
        <end position="87"/>
    </location>
</feature>
<feature type="compositionally biased region" description="Polar residues" evidence="9">
    <location>
        <begin position="8"/>
        <end position="18"/>
    </location>
</feature>
<dbReference type="Pfam" id="PF07500">
    <property type="entry name" value="TFIIS_M"/>
    <property type="match status" value="1"/>
</dbReference>
<evidence type="ECO:0000256" key="7">
    <source>
        <dbReference type="ARBA" id="ARBA00023242"/>
    </source>
</evidence>
<gene>
    <name evidence="12" type="ORF">CANINC_002223</name>
</gene>
<dbReference type="GO" id="GO:0008270">
    <property type="term" value="F:zinc ion binding"/>
    <property type="evidence" value="ECO:0007669"/>
    <property type="project" value="UniProtKB-KW"/>
</dbReference>
<dbReference type="Gene3D" id="1.10.472.30">
    <property type="entry name" value="Transcription elongation factor S-II, central domain"/>
    <property type="match status" value="1"/>
</dbReference>
<evidence type="ECO:0000256" key="4">
    <source>
        <dbReference type="ARBA" id="ARBA00022723"/>
    </source>
</evidence>
<comment type="caution">
    <text evidence="12">The sequence shown here is derived from an EMBL/GenBank/DDBJ whole genome shotgun (WGS) entry which is preliminary data.</text>
</comment>
<dbReference type="InterPro" id="IPR019786">
    <property type="entry name" value="Zinc_finger_PHD-type_CS"/>
</dbReference>
<dbReference type="GO" id="GO:0031440">
    <property type="term" value="P:regulation of mRNA 3'-end processing"/>
    <property type="evidence" value="ECO:0007669"/>
    <property type="project" value="TreeGrafter"/>
</dbReference>
<name>A0A4T0X252_9ASCO</name>
<proteinExistence type="inferred from homology"/>
<dbReference type="SMART" id="SM00249">
    <property type="entry name" value="PHD"/>
    <property type="match status" value="1"/>
</dbReference>
<evidence type="ECO:0000256" key="5">
    <source>
        <dbReference type="ARBA" id="ARBA00022771"/>
    </source>
</evidence>
<dbReference type="AlphaFoldDB" id="A0A4T0X252"/>
<sequence>MVRKSSRSNKGQHSSIVSQPEYAPIPGESVRCLVCGTTDAEYDETEDEREMIECENCKTWQHIECMYGSNFTGQIPDKYLCDVCEPDSWFGLKKKLSYRMYLERYDGLDSGKREEEYNGGGDEEEDFVIEADEFKERKKQKTNSGRVSTSSTRTSTMSHKSKKVERKDSNGETKKESKVDVKLETMRNSIRKSFENKLKVLLPMEKSELAGEWASILEEGVLQNAKDYKEHARMLLINLSTSKLVERVLNGEFSIEQLPKLSSDDMRTREQREKDEEAKRKALGQVVLKPEDEGVVKTRLTHRGVEIIGEEEFRFDVEDRRASEVEKLKDEREDNELYGDYEGDYNEEGDEVKDNEGTDLLDDEADFDHILNDEQSSGTVVTEEVEEVNKEPEQKKEEERKGKDIRINTLDSEFGCHVEFITSTSSGNKRSEQILKDMGNSIFTKGRINTSSVDSYLDKVVISKDIYLFQVTGDISKIWSGYYSISRYGVLNAPQEYVKDCYLICLSKEKVIDGDEGLTLFSKFDKGDILTHLENEQDDKLVYIVYVVRK</sequence>
<dbReference type="InterPro" id="IPR036575">
    <property type="entry name" value="TFIIS_cen_dom_sf"/>
</dbReference>
<dbReference type="GO" id="GO:0006362">
    <property type="term" value="P:transcription elongation by RNA polymerase I"/>
    <property type="evidence" value="ECO:0007669"/>
    <property type="project" value="TreeGrafter"/>
</dbReference>
<evidence type="ECO:0000256" key="1">
    <source>
        <dbReference type="ARBA" id="ARBA00002311"/>
    </source>
</evidence>
<feature type="compositionally biased region" description="Acidic residues" evidence="9">
    <location>
        <begin position="333"/>
        <end position="358"/>
    </location>
</feature>
<feature type="compositionally biased region" description="Basic and acidic residues" evidence="9">
    <location>
        <begin position="387"/>
        <end position="403"/>
    </location>
</feature>
<dbReference type="InterPro" id="IPR003618">
    <property type="entry name" value="TFIIS_cen_dom"/>
</dbReference>
<dbReference type="OrthoDB" id="79252at2759"/>
<evidence type="ECO:0000256" key="2">
    <source>
        <dbReference type="ARBA" id="ARBA00011050"/>
    </source>
</evidence>
<comment type="function">
    <text evidence="1">Negative regulator of transcription elongation.</text>
</comment>
<dbReference type="PROSITE" id="PS51321">
    <property type="entry name" value="TFIIS_CENTRAL"/>
    <property type="match status" value="1"/>
</dbReference>
<evidence type="ECO:0000256" key="9">
    <source>
        <dbReference type="SAM" id="MobiDB-lite"/>
    </source>
</evidence>
<organism evidence="12 13">
    <name type="scientific">Pichia inconspicua</name>
    <dbReference type="NCBI Taxonomy" id="52247"/>
    <lineage>
        <taxon>Eukaryota</taxon>
        <taxon>Fungi</taxon>
        <taxon>Dikarya</taxon>
        <taxon>Ascomycota</taxon>
        <taxon>Saccharomycotina</taxon>
        <taxon>Pichiomycetes</taxon>
        <taxon>Pichiales</taxon>
        <taxon>Pichiaceae</taxon>
        <taxon>Pichia</taxon>
    </lineage>
</organism>
<feature type="compositionally biased region" description="Basic and acidic residues" evidence="9">
    <location>
        <begin position="165"/>
        <end position="179"/>
    </location>
</feature>
<evidence type="ECO:0000259" key="11">
    <source>
        <dbReference type="PROSITE" id="PS51321"/>
    </source>
</evidence>
<feature type="region of interest" description="Disordered" evidence="9">
    <location>
        <begin position="134"/>
        <end position="179"/>
    </location>
</feature>
<dbReference type="Proteomes" id="UP000307173">
    <property type="component" value="Unassembled WGS sequence"/>
</dbReference>
<dbReference type="PANTHER" id="PTHR11477">
    <property type="entry name" value="TRANSCRIPTION FACTOR S-II ZINC FINGER DOMAIN-CONTAINING PROTEIN"/>
    <property type="match status" value="1"/>
</dbReference>
<keyword evidence="13" id="KW-1185">Reference proteome</keyword>
<reference evidence="12 13" key="1">
    <citation type="journal article" date="2019" name="Front. Genet.">
        <title>Whole-Genome Sequencing of the Opportunistic Yeast Pathogen Candida inconspicua Uncovers Its Hybrid Origin.</title>
        <authorList>
            <person name="Mixao V."/>
            <person name="Hansen A.P."/>
            <person name="Saus E."/>
            <person name="Boekhout T."/>
            <person name="Lass-Florl C."/>
            <person name="Gabaldon T."/>
        </authorList>
    </citation>
    <scope>NUCLEOTIDE SEQUENCE [LARGE SCALE GENOMIC DNA]</scope>
    <source>
        <strain evidence="12 13">CBS 180</strain>
    </source>
</reference>
<comment type="similarity">
    <text evidence="2">Belongs to the BYE1 family.</text>
</comment>
<dbReference type="InterPro" id="IPR011011">
    <property type="entry name" value="Znf_FYVE_PHD"/>
</dbReference>
<feature type="domain" description="TFIIS central" evidence="11">
    <location>
        <begin position="186"/>
        <end position="294"/>
    </location>
</feature>
<evidence type="ECO:0000313" key="12">
    <source>
        <dbReference type="EMBL" id="TID28955.1"/>
    </source>
</evidence>
<evidence type="ECO:0000256" key="6">
    <source>
        <dbReference type="ARBA" id="ARBA00022833"/>
    </source>
</evidence>
<dbReference type="GO" id="GO:0001139">
    <property type="term" value="F:RNA polymerase II complex recruiting activity"/>
    <property type="evidence" value="ECO:0007669"/>
    <property type="project" value="TreeGrafter"/>
</dbReference>
<dbReference type="InterPro" id="IPR001965">
    <property type="entry name" value="Znf_PHD"/>
</dbReference>
<dbReference type="InterPro" id="IPR013083">
    <property type="entry name" value="Znf_RING/FYVE/PHD"/>
</dbReference>
<evidence type="ECO:0000313" key="13">
    <source>
        <dbReference type="Proteomes" id="UP000307173"/>
    </source>
</evidence>